<evidence type="ECO:0000256" key="9">
    <source>
        <dbReference type="PIRSR" id="PIRSR035805-2"/>
    </source>
</evidence>
<dbReference type="GO" id="GO:0071897">
    <property type="term" value="P:DNA biosynthetic process"/>
    <property type="evidence" value="ECO:0007669"/>
    <property type="project" value="UniProtKB-KW"/>
</dbReference>
<proteinExistence type="inferred from homology"/>
<dbReference type="KEGG" id="vg:40088712"/>
<evidence type="ECO:0000256" key="8">
    <source>
        <dbReference type="PIRSR" id="PIRSR035805-1"/>
    </source>
</evidence>
<dbReference type="GO" id="GO:0005524">
    <property type="term" value="F:ATP binding"/>
    <property type="evidence" value="ECO:0007669"/>
    <property type="project" value="UniProtKB-KW"/>
</dbReference>
<name>A0A2L0V0Y3_9CAUD</name>
<evidence type="ECO:0000256" key="6">
    <source>
        <dbReference type="ARBA" id="ARBA00022777"/>
    </source>
</evidence>
<dbReference type="OrthoDB" id="9611at10239"/>
<dbReference type="Gene3D" id="3.40.50.300">
    <property type="entry name" value="P-loop containing nucleotide triphosphate hydrolases"/>
    <property type="match status" value="1"/>
</dbReference>
<dbReference type="InterPro" id="IPR027417">
    <property type="entry name" value="P-loop_NTPase"/>
</dbReference>
<comment type="similarity">
    <text evidence="1 11">Belongs to the thymidine kinase family.</text>
</comment>
<evidence type="ECO:0000256" key="11">
    <source>
        <dbReference type="RuleBase" id="RU004165"/>
    </source>
</evidence>
<dbReference type="Proteomes" id="UP000223025">
    <property type="component" value="Segment"/>
</dbReference>
<dbReference type="Pfam" id="PF00265">
    <property type="entry name" value="TK"/>
    <property type="match status" value="1"/>
</dbReference>
<sequence length="182" mass="20494">MYGKLTTISGPMFSSKTSELLKRILWAKNGTFRDVHVFRIEFDDRYSTTEIVSHDGLKTTATSIREPVEIINTGNTIVFFDEVQFFYGENFNGDVIAWIKSMLEKGIEVVVAGLDMDWQGNPFPVVSALSSMANDHFKLKANCTVCGHPASKTYKVSQEGGSVELGTTREYEARCDNHWNTY</sequence>
<dbReference type="PANTHER" id="PTHR11441:SF0">
    <property type="entry name" value="THYMIDINE KINASE, CYTOSOLIC"/>
    <property type="match status" value="1"/>
</dbReference>
<evidence type="ECO:0000256" key="7">
    <source>
        <dbReference type="ARBA" id="ARBA00022840"/>
    </source>
</evidence>
<dbReference type="SUPFAM" id="SSF52540">
    <property type="entry name" value="P-loop containing nucleoside triphosphate hydrolases"/>
    <property type="match status" value="1"/>
</dbReference>
<dbReference type="SUPFAM" id="SSF57716">
    <property type="entry name" value="Glucocorticoid receptor-like (DNA-binding domain)"/>
    <property type="match status" value="1"/>
</dbReference>
<dbReference type="InterPro" id="IPR001267">
    <property type="entry name" value="Thymidine_kinase"/>
</dbReference>
<keyword evidence="7 10" id="KW-0067">ATP-binding</keyword>
<keyword evidence="5 10" id="KW-0547">Nucleotide-binding</keyword>
<accession>A0A2L0V0Y3</accession>
<keyword evidence="13" id="KW-1185">Reference proteome</keyword>
<reference evidence="12 13" key="1">
    <citation type="submission" date="2017-06" db="EMBL/GenBank/DDBJ databases">
        <authorList>
            <person name="Kim H.J."/>
            <person name="Triplett B.A."/>
        </authorList>
    </citation>
    <scope>NUCLEOTIDE SEQUENCE [LARGE SCALE GENOMIC DNA]</scope>
</reference>
<dbReference type="GO" id="GO:0046104">
    <property type="term" value="P:thymidine metabolic process"/>
    <property type="evidence" value="ECO:0007669"/>
    <property type="project" value="TreeGrafter"/>
</dbReference>
<keyword evidence="4 10" id="KW-0808">Transferase</keyword>
<evidence type="ECO:0000256" key="1">
    <source>
        <dbReference type="ARBA" id="ARBA00007587"/>
    </source>
</evidence>
<dbReference type="EMBL" id="MF403008">
    <property type="protein sequence ID" value="AUZ95448.1"/>
    <property type="molecule type" value="Genomic_DNA"/>
</dbReference>
<dbReference type="Gene3D" id="3.30.60.20">
    <property type="match status" value="1"/>
</dbReference>
<evidence type="ECO:0000256" key="2">
    <source>
        <dbReference type="ARBA" id="ARBA00012118"/>
    </source>
</evidence>
<evidence type="ECO:0000313" key="12">
    <source>
        <dbReference type="EMBL" id="AUZ95448.1"/>
    </source>
</evidence>
<dbReference type="GeneID" id="40088712"/>
<dbReference type="GO" id="GO:0004797">
    <property type="term" value="F:thymidine kinase activity"/>
    <property type="evidence" value="ECO:0007669"/>
    <property type="project" value="UniProtKB-EC"/>
</dbReference>
<feature type="active site" description="Proton acceptor" evidence="8">
    <location>
        <position position="82"/>
    </location>
</feature>
<comment type="catalytic activity">
    <reaction evidence="10">
        <text>thymidine + ATP = dTMP + ADP + H(+)</text>
        <dbReference type="Rhea" id="RHEA:19129"/>
        <dbReference type="ChEBI" id="CHEBI:15378"/>
        <dbReference type="ChEBI" id="CHEBI:17748"/>
        <dbReference type="ChEBI" id="CHEBI:30616"/>
        <dbReference type="ChEBI" id="CHEBI:63528"/>
        <dbReference type="ChEBI" id="CHEBI:456216"/>
        <dbReference type="EC" id="2.7.1.21"/>
    </reaction>
</comment>
<evidence type="ECO:0000256" key="3">
    <source>
        <dbReference type="ARBA" id="ARBA00022634"/>
    </source>
</evidence>
<evidence type="ECO:0000256" key="10">
    <source>
        <dbReference type="RuleBase" id="RU000544"/>
    </source>
</evidence>
<keyword evidence="3 10" id="KW-0237">DNA synthesis</keyword>
<evidence type="ECO:0000256" key="4">
    <source>
        <dbReference type="ARBA" id="ARBA00022679"/>
    </source>
</evidence>
<feature type="binding site" evidence="9">
    <location>
        <begin position="163"/>
        <end position="166"/>
    </location>
    <ligand>
        <name>substrate</name>
    </ligand>
</feature>
<keyword evidence="6 10" id="KW-0418">Kinase</keyword>
<evidence type="ECO:0000256" key="5">
    <source>
        <dbReference type="ARBA" id="ARBA00022741"/>
    </source>
</evidence>
<organism evidence="12 13">
    <name type="scientific">Agrobacterium phage Atu_ph07</name>
    <dbReference type="NCBI Taxonomy" id="2024264"/>
    <lineage>
        <taxon>Viruses</taxon>
        <taxon>Duplodnaviria</taxon>
        <taxon>Heunggongvirae</taxon>
        <taxon>Uroviricota</taxon>
        <taxon>Caudoviricetes</taxon>
        <taxon>Polybotosvirus</taxon>
        <taxon>Polybotosvirus Atuph07</taxon>
    </lineage>
</organism>
<dbReference type="PIRSF" id="PIRSF035805">
    <property type="entry name" value="TK_cell"/>
    <property type="match status" value="1"/>
</dbReference>
<protein>
    <recommendedName>
        <fullName evidence="2 10">Thymidine kinase</fullName>
        <ecNumber evidence="2 10">2.7.1.21</ecNumber>
    </recommendedName>
</protein>
<dbReference type="RefSeq" id="YP_009612374.1">
    <property type="nucleotide sequence ID" value="NC_042013.1"/>
</dbReference>
<feature type="binding site" evidence="9">
    <location>
        <position position="171"/>
    </location>
    <ligand>
        <name>substrate</name>
    </ligand>
</feature>
<dbReference type="EC" id="2.7.1.21" evidence="2 10"/>
<evidence type="ECO:0000313" key="13">
    <source>
        <dbReference type="Proteomes" id="UP000223025"/>
    </source>
</evidence>
<dbReference type="PANTHER" id="PTHR11441">
    <property type="entry name" value="THYMIDINE KINASE"/>
    <property type="match status" value="1"/>
</dbReference>